<keyword evidence="1" id="KW-0732">Signal</keyword>
<evidence type="ECO:0000256" key="1">
    <source>
        <dbReference type="SAM" id="SignalP"/>
    </source>
</evidence>
<dbReference type="Proteomes" id="UP001336835">
    <property type="component" value="Unassembled WGS sequence"/>
</dbReference>
<feature type="chain" id="PRO_5046866776" evidence="1">
    <location>
        <begin position="20"/>
        <end position="634"/>
    </location>
</feature>
<sequence length="634" mass="71794">MKLLTFTLLLALVAPAVFAQDNYDADLIPSNLRNRANAIVRNSVVTVDMRAADNVSYTVSKAITVLNKNGENSARLVLFYDKNTSIKSIKGEVYNEVGKLSSRFSQSDFRDESAISDFSLFEDSRVKHYLPLVNSYPYTIVYNYEIRYKQNLIIPDWVPQTANDVAVEKSSYVLISKVGDEFRVKSQNVGAQPEEQLVKDQKTTTWKVSSLLASKPEPYSPFRETYQTVVKVAPKNFSYYNVKGDYTNWQELGKWQYDNLLKGRNLLPDATVQMIKELVKSETNDKEKAKKIYQYLQNKTRYISVQIGIGGFQPTKAADVDRLGYGDCKALVNYMQSLLNVAGIESYYCVVEAGTEKKSLDPSYASMNQGNHVILCMPLKGDTTWLECTSQKIPFGYLGDFTDDRYVLACTPDGGKLLRTPKLNASQNLQIREAQLTLSKDGNVNGHVKTIFSGSQYDNHEAMVGKPLTEQQKLLKEVYDIDNIDFNQISYLQNKQIKPEATEDIEISIRNYATLNNDKIFLKPNAFNIKGNVSESKNRTLPLYINRGYTDVDTISYQLPENVIPLIAPDEKEFKSAFGSYSSKTSIEGNKLIYIRKFVLNEGTFAPALYAEFAKFIADVNTSDHLKLYLNFKK</sequence>
<dbReference type="Pfam" id="PF01841">
    <property type="entry name" value="Transglut_core"/>
    <property type="match status" value="1"/>
</dbReference>
<dbReference type="RefSeq" id="WP_330106784.1">
    <property type="nucleotide sequence ID" value="NZ_JAZDQT010000001.1"/>
</dbReference>
<dbReference type="Gene3D" id="2.60.120.1130">
    <property type="match status" value="1"/>
</dbReference>
<dbReference type="SUPFAM" id="SSF54001">
    <property type="entry name" value="Cysteine proteinases"/>
    <property type="match status" value="1"/>
</dbReference>
<evidence type="ECO:0000259" key="2">
    <source>
        <dbReference type="Pfam" id="PF01841"/>
    </source>
</evidence>
<dbReference type="InterPro" id="IPR038765">
    <property type="entry name" value="Papain-like_cys_pep_sf"/>
</dbReference>
<proteinExistence type="predicted"/>
<protein>
    <submittedName>
        <fullName evidence="4">DUF3857 domain-containing protein</fullName>
    </submittedName>
</protein>
<feature type="signal peptide" evidence="1">
    <location>
        <begin position="1"/>
        <end position="19"/>
    </location>
</feature>
<feature type="domain" description="DUF3857" evidence="3">
    <location>
        <begin position="54"/>
        <end position="211"/>
    </location>
</feature>
<keyword evidence="5" id="KW-1185">Reference proteome</keyword>
<organism evidence="4 5">
    <name type="scientific">Pedobacter albus</name>
    <dbReference type="NCBI Taxonomy" id="3113905"/>
    <lineage>
        <taxon>Bacteria</taxon>
        <taxon>Pseudomonadati</taxon>
        <taxon>Bacteroidota</taxon>
        <taxon>Sphingobacteriia</taxon>
        <taxon>Sphingobacteriales</taxon>
        <taxon>Sphingobacteriaceae</taxon>
        <taxon>Pedobacter</taxon>
    </lineage>
</organism>
<dbReference type="InterPro" id="IPR002931">
    <property type="entry name" value="Transglutaminase-like"/>
</dbReference>
<comment type="caution">
    <text evidence="4">The sequence shown here is derived from an EMBL/GenBank/DDBJ whole genome shotgun (WGS) entry which is preliminary data.</text>
</comment>
<dbReference type="Gene3D" id="2.60.40.3140">
    <property type="match status" value="1"/>
</dbReference>
<dbReference type="Pfam" id="PF12969">
    <property type="entry name" value="DUF3857"/>
    <property type="match status" value="1"/>
</dbReference>
<dbReference type="EMBL" id="JAZDQT010000001">
    <property type="protein sequence ID" value="MEE1944411.1"/>
    <property type="molecule type" value="Genomic_DNA"/>
</dbReference>
<gene>
    <name evidence="4" type="ORF">VRU48_04780</name>
</gene>
<evidence type="ECO:0000313" key="5">
    <source>
        <dbReference type="Proteomes" id="UP001336835"/>
    </source>
</evidence>
<feature type="domain" description="Transglutaminase-like" evidence="2">
    <location>
        <begin position="274"/>
        <end position="374"/>
    </location>
</feature>
<evidence type="ECO:0000313" key="4">
    <source>
        <dbReference type="EMBL" id="MEE1944411.1"/>
    </source>
</evidence>
<name>A0ABU7I4Z7_9SPHI</name>
<dbReference type="Gene3D" id="3.10.620.30">
    <property type="match status" value="1"/>
</dbReference>
<reference evidence="4 5" key="1">
    <citation type="submission" date="2024-01" db="EMBL/GenBank/DDBJ databases">
        <title>Pedobacter sp. nov., isolated from fresh soil.</title>
        <authorList>
            <person name="Le N.T.T."/>
        </authorList>
    </citation>
    <scope>NUCLEOTIDE SEQUENCE [LARGE SCALE GENOMIC DNA]</scope>
    <source>
        <strain evidence="4 5">KR3-3</strain>
    </source>
</reference>
<accession>A0ABU7I4Z7</accession>
<dbReference type="InterPro" id="IPR024618">
    <property type="entry name" value="DUF3857"/>
</dbReference>
<evidence type="ECO:0000259" key="3">
    <source>
        <dbReference type="Pfam" id="PF12969"/>
    </source>
</evidence>